<dbReference type="EMBL" id="NBAG03000083">
    <property type="protein sequence ID" value="PNI91143.1"/>
    <property type="molecule type" value="Genomic_DNA"/>
</dbReference>
<evidence type="ECO:0000256" key="1">
    <source>
        <dbReference type="ARBA" id="ARBA00023125"/>
    </source>
</evidence>
<dbReference type="PANTHER" id="PTHR46904">
    <property type="entry name" value="CENTROMERE PROTEIN T"/>
    <property type="match status" value="1"/>
</dbReference>
<sequence>MADDNPDSDSTPRTLLRRVLDTADPRTPRRPRSARAGARRALLETASS</sequence>
<accession>A0A2J8Q4E4</accession>
<feature type="non-terminal residue" evidence="4">
    <location>
        <position position="48"/>
    </location>
</feature>
<gene>
    <name evidence="4" type="ORF">CK820_G0044662</name>
</gene>
<proteinExistence type="predicted"/>
<feature type="region of interest" description="Disordered" evidence="2">
    <location>
        <begin position="1"/>
        <end position="48"/>
    </location>
</feature>
<dbReference type="GO" id="GO:0051382">
    <property type="term" value="P:kinetochore assembly"/>
    <property type="evidence" value="ECO:0007669"/>
    <property type="project" value="InterPro"/>
</dbReference>
<evidence type="ECO:0000256" key="2">
    <source>
        <dbReference type="SAM" id="MobiDB-lite"/>
    </source>
</evidence>
<evidence type="ECO:0000313" key="4">
    <source>
        <dbReference type="EMBL" id="PNI91143.1"/>
    </source>
</evidence>
<organism evidence="4 5">
    <name type="scientific">Pan troglodytes</name>
    <name type="common">Chimpanzee</name>
    <dbReference type="NCBI Taxonomy" id="9598"/>
    <lineage>
        <taxon>Eukaryota</taxon>
        <taxon>Metazoa</taxon>
        <taxon>Chordata</taxon>
        <taxon>Craniata</taxon>
        <taxon>Vertebrata</taxon>
        <taxon>Euteleostomi</taxon>
        <taxon>Mammalia</taxon>
        <taxon>Eutheria</taxon>
        <taxon>Euarchontoglires</taxon>
        <taxon>Primates</taxon>
        <taxon>Haplorrhini</taxon>
        <taxon>Catarrhini</taxon>
        <taxon>Hominidae</taxon>
        <taxon>Pan</taxon>
    </lineage>
</organism>
<dbReference type="Pfam" id="PF16171">
    <property type="entry name" value="CENP-T_N"/>
    <property type="match status" value="1"/>
</dbReference>
<dbReference type="InterPro" id="IPR032373">
    <property type="entry name" value="CENP-T_N"/>
</dbReference>
<name>A0A2J8Q4E4_PANTR</name>
<dbReference type="InterPro" id="IPR028255">
    <property type="entry name" value="CENP-T"/>
</dbReference>
<reference evidence="4 5" key="1">
    <citation type="submission" date="2017-12" db="EMBL/GenBank/DDBJ databases">
        <title>High-resolution comparative analysis of great ape genomes.</title>
        <authorList>
            <person name="Pollen A."/>
            <person name="Hastie A."/>
            <person name="Hormozdiari F."/>
            <person name="Dougherty M."/>
            <person name="Liu R."/>
            <person name="Chaisson M."/>
            <person name="Hoppe E."/>
            <person name="Hill C."/>
            <person name="Pang A."/>
            <person name="Hillier L."/>
            <person name="Baker C."/>
            <person name="Armstrong J."/>
            <person name="Shendure J."/>
            <person name="Paten B."/>
            <person name="Wilson R."/>
            <person name="Chao H."/>
            <person name="Schneider V."/>
            <person name="Ventura M."/>
            <person name="Kronenberg Z."/>
            <person name="Murali S."/>
            <person name="Gordon D."/>
            <person name="Cantsilieris S."/>
            <person name="Munson K."/>
            <person name="Nelson B."/>
            <person name="Raja A."/>
            <person name="Underwood J."/>
            <person name="Diekhans M."/>
            <person name="Fiddes I."/>
            <person name="Haussler D."/>
            <person name="Eichler E."/>
        </authorList>
    </citation>
    <scope>NUCLEOTIDE SEQUENCE [LARGE SCALE GENOMIC DNA]</scope>
    <source>
        <strain evidence="4">Yerkes chimp pedigree #C0471</strain>
    </source>
</reference>
<feature type="domain" description="Centromere kinetochore component CENP-T N-terminal" evidence="3">
    <location>
        <begin position="1"/>
        <end position="48"/>
    </location>
</feature>
<dbReference type="PANTHER" id="PTHR46904:SF1">
    <property type="entry name" value="CENTROMERE PROTEIN T"/>
    <property type="match status" value="1"/>
</dbReference>
<dbReference type="AlphaFoldDB" id="A0A2J8Q4E4"/>
<keyword evidence="1" id="KW-0238">DNA-binding</keyword>
<feature type="compositionally biased region" description="Basic and acidic residues" evidence="2">
    <location>
        <begin position="18"/>
        <end position="27"/>
    </location>
</feature>
<evidence type="ECO:0000313" key="5">
    <source>
        <dbReference type="Proteomes" id="UP000236370"/>
    </source>
</evidence>
<dbReference type="GO" id="GO:0000776">
    <property type="term" value="C:kinetochore"/>
    <property type="evidence" value="ECO:0007669"/>
    <property type="project" value="InterPro"/>
</dbReference>
<evidence type="ECO:0000259" key="3">
    <source>
        <dbReference type="Pfam" id="PF16171"/>
    </source>
</evidence>
<feature type="compositionally biased region" description="Low complexity" evidence="2">
    <location>
        <begin position="34"/>
        <end position="48"/>
    </location>
</feature>
<protein>
    <submittedName>
        <fullName evidence="4">CENPT isoform 4</fullName>
    </submittedName>
</protein>
<comment type="caution">
    <text evidence="4">The sequence shown here is derived from an EMBL/GenBank/DDBJ whole genome shotgun (WGS) entry which is preliminary data.</text>
</comment>
<dbReference type="GO" id="GO:0003677">
    <property type="term" value="F:DNA binding"/>
    <property type="evidence" value="ECO:0007669"/>
    <property type="project" value="UniProtKB-KW"/>
</dbReference>
<dbReference type="Proteomes" id="UP000236370">
    <property type="component" value="Unassembled WGS sequence"/>
</dbReference>